<evidence type="ECO:0000313" key="3">
    <source>
        <dbReference type="Proteomes" id="UP000521872"/>
    </source>
</evidence>
<proteinExistence type="predicted"/>
<keyword evidence="3" id="KW-1185">Reference proteome</keyword>
<dbReference type="AlphaFoldDB" id="A0A8H4VKM5"/>
<dbReference type="EMBL" id="JAACJL010000057">
    <property type="protein sequence ID" value="KAF4611445.1"/>
    <property type="molecule type" value="Genomic_DNA"/>
</dbReference>
<dbReference type="Proteomes" id="UP000521872">
    <property type="component" value="Unassembled WGS sequence"/>
</dbReference>
<gene>
    <name evidence="2" type="ORF">D9613_004337</name>
</gene>
<accession>A0A8H4VKM5</accession>
<name>A0A8H4VKM5_9AGAR</name>
<protein>
    <submittedName>
        <fullName evidence="2">Uncharacterized protein</fullName>
    </submittedName>
</protein>
<evidence type="ECO:0000313" key="2">
    <source>
        <dbReference type="EMBL" id="KAF4611445.1"/>
    </source>
</evidence>
<feature type="region of interest" description="Disordered" evidence="1">
    <location>
        <begin position="49"/>
        <end position="68"/>
    </location>
</feature>
<comment type="caution">
    <text evidence="2">The sequence shown here is derived from an EMBL/GenBank/DDBJ whole genome shotgun (WGS) entry which is preliminary data.</text>
</comment>
<reference evidence="2 3" key="1">
    <citation type="submission" date="2019-12" db="EMBL/GenBank/DDBJ databases">
        <authorList>
            <person name="Floudas D."/>
            <person name="Bentzer J."/>
            <person name="Ahren D."/>
            <person name="Johansson T."/>
            <person name="Persson P."/>
            <person name="Tunlid A."/>
        </authorList>
    </citation>
    <scope>NUCLEOTIDE SEQUENCE [LARGE SCALE GENOMIC DNA]</scope>
    <source>
        <strain evidence="2 3">CBS 102.39</strain>
    </source>
</reference>
<organism evidence="2 3">
    <name type="scientific">Agrocybe pediades</name>
    <dbReference type="NCBI Taxonomy" id="84607"/>
    <lineage>
        <taxon>Eukaryota</taxon>
        <taxon>Fungi</taxon>
        <taxon>Dikarya</taxon>
        <taxon>Basidiomycota</taxon>
        <taxon>Agaricomycotina</taxon>
        <taxon>Agaricomycetes</taxon>
        <taxon>Agaricomycetidae</taxon>
        <taxon>Agaricales</taxon>
        <taxon>Agaricineae</taxon>
        <taxon>Strophariaceae</taxon>
        <taxon>Agrocybe</taxon>
    </lineage>
</organism>
<evidence type="ECO:0000256" key="1">
    <source>
        <dbReference type="SAM" id="MobiDB-lite"/>
    </source>
</evidence>
<sequence>MPSVRPLLLLTFCGIFTLALSWRLYPDTLSVLFQPFLNPSSLFQNQESTIMSQDDPNSPLTNTPTPQWSSQFSGYLSRATPHPDPKSFIPDRQALELAVLVNAPVVHSGFTFALFSDRTFIDHEGKVYTLTHEDYQGLYDLGKRVANLPNTGGFRDQWRVKQERTCYPIDRILVTKSQLSKVPAEDYEQEFTEASVYGYDKTKTKLSSPVGGYTHLAPSLYELLGLAQEARHNGISEDQDVLQKVRGALGNVF</sequence>